<dbReference type="InterPro" id="IPR001173">
    <property type="entry name" value="Glyco_trans_2-like"/>
</dbReference>
<evidence type="ECO:0000259" key="1">
    <source>
        <dbReference type="Pfam" id="PF00535"/>
    </source>
</evidence>
<sequence length="263" mass="29362">MNHLTEPLEGIDRTRKQTDFAIIIPAYNEQATIHDITTRALKVSPLVIVIDDGSSDQSVAKLENLPIELIKNRHNSGKAASLWAGIQAARQHPVKYIISLDGDGQHAPEDIPRLLAETKLKPEHIIIGARLADKASIPARRYRANRIANFWLAWATGYPISDSQSGFRAYPAELFDGLHMLTRKRDSFVFESAILIKAAQRGIKSSAVAIPAVYAENARPSYFRGVRDITLITLMVARSLITRGFYPQGLYRTCIKPYLFPQS</sequence>
<proteinExistence type="predicted"/>
<organism evidence="2">
    <name type="scientific">hydrothermal vent metagenome</name>
    <dbReference type="NCBI Taxonomy" id="652676"/>
    <lineage>
        <taxon>unclassified sequences</taxon>
        <taxon>metagenomes</taxon>
        <taxon>ecological metagenomes</taxon>
    </lineage>
</organism>
<dbReference type="EMBL" id="UOFJ01000286">
    <property type="protein sequence ID" value="VAW67660.1"/>
    <property type="molecule type" value="Genomic_DNA"/>
</dbReference>
<evidence type="ECO:0000313" key="2">
    <source>
        <dbReference type="EMBL" id="VAW67660.1"/>
    </source>
</evidence>
<dbReference type="AlphaFoldDB" id="A0A3B0XSI9"/>
<accession>A0A3B0XSI9</accession>
<dbReference type="InterPro" id="IPR029044">
    <property type="entry name" value="Nucleotide-diphossugar_trans"/>
</dbReference>
<reference evidence="2" key="1">
    <citation type="submission" date="2018-06" db="EMBL/GenBank/DDBJ databases">
        <authorList>
            <person name="Zhirakovskaya E."/>
        </authorList>
    </citation>
    <scope>NUCLEOTIDE SEQUENCE</scope>
</reference>
<dbReference type="Pfam" id="PF00535">
    <property type="entry name" value="Glycos_transf_2"/>
    <property type="match status" value="1"/>
</dbReference>
<name>A0A3B0XSI9_9ZZZZ</name>
<dbReference type="Gene3D" id="3.90.550.10">
    <property type="entry name" value="Spore Coat Polysaccharide Biosynthesis Protein SpsA, Chain A"/>
    <property type="match status" value="1"/>
</dbReference>
<dbReference type="CDD" id="cd04179">
    <property type="entry name" value="DPM_DPG-synthase_like"/>
    <property type="match status" value="1"/>
</dbReference>
<feature type="domain" description="Glycosyltransferase 2-like" evidence="1">
    <location>
        <begin position="22"/>
        <end position="171"/>
    </location>
</feature>
<dbReference type="SUPFAM" id="SSF53448">
    <property type="entry name" value="Nucleotide-diphospho-sugar transferases"/>
    <property type="match status" value="1"/>
</dbReference>
<dbReference type="InterPro" id="IPR050256">
    <property type="entry name" value="Glycosyltransferase_2"/>
</dbReference>
<dbReference type="PANTHER" id="PTHR48090">
    <property type="entry name" value="UNDECAPRENYL-PHOSPHATE 4-DEOXY-4-FORMAMIDO-L-ARABINOSE TRANSFERASE-RELATED"/>
    <property type="match status" value="1"/>
</dbReference>
<gene>
    <name evidence="2" type="ORF">MNBD_GAMMA10-2729</name>
</gene>
<protein>
    <recommendedName>
        <fullName evidence="1">Glycosyltransferase 2-like domain-containing protein</fullName>
    </recommendedName>
</protein>